<dbReference type="OrthoDB" id="6490821at2759"/>
<feature type="region of interest" description="Disordered" evidence="1">
    <location>
        <begin position="374"/>
        <end position="396"/>
    </location>
</feature>
<protein>
    <submittedName>
        <fullName evidence="2">Uncharacterized protein</fullName>
    </submittedName>
</protein>
<name>A0A1V9Y3R0_9ACAR</name>
<reference evidence="2 3" key="1">
    <citation type="journal article" date="2017" name="Gigascience">
        <title>Draft genome of the honey bee ectoparasitic mite, Tropilaelaps mercedesae, is shaped by the parasitic life history.</title>
        <authorList>
            <person name="Dong X."/>
            <person name="Armstrong S.D."/>
            <person name="Xia D."/>
            <person name="Makepeace B.L."/>
            <person name="Darby A.C."/>
            <person name="Kadowaki T."/>
        </authorList>
    </citation>
    <scope>NUCLEOTIDE SEQUENCE [LARGE SCALE GENOMIC DNA]</scope>
    <source>
        <strain evidence="2">Wuxi-XJTLU</strain>
    </source>
</reference>
<feature type="compositionally biased region" description="Basic and acidic residues" evidence="1">
    <location>
        <begin position="379"/>
        <end position="394"/>
    </location>
</feature>
<evidence type="ECO:0000313" key="3">
    <source>
        <dbReference type="Proteomes" id="UP000192247"/>
    </source>
</evidence>
<sequence length="895" mass="100865">MQRHFLWKHQALAAGPPIILGIVSRKKPLLKIRERILNAAYQTYVDNKQALFVVGDLLCDALEAEGLDVEVNAIRGKPQPGSRKTADFLASCRFCRLAEARSPNDTVLDLVEDVKTKQYSLGTTASTASSAETTLSIRQLTNFFSLDIHGKLEGPNCSIDVSFVCFERRLKAYKISELPLADNTVYKILGQIQKELLWGWIQTSKGRCHLLQKDGARQDATGVWVSRVRSIHHPLVWLVCQHFLNSVQPTRPHAHPNETDCEGSSRYPHSSNMDIFVLIVFDESCDPTFYSVTPIDNVMRTVVLSGVEKTTVTRVFSARDRLVEIPLELCFIDDGEFTFDSSAMYYADRSNSTLKHVRKELFHKNNRLSGQKRLSPLAADRDHFPGGGEEKNENETPAGSYCIAVRCDAPVLLSPDIDQQMSTPATIGAQKYIKPKRIISTLSPREDQNQFHQFDSLEYVSPSAKSTPIDRILRKARGDARFVPEQDLLERDSVGARPYDRAESKKSGDVPPELVDILRKQELEISLLKEQLQMLIVNNSNNKDTTNSKKSGDERGRSTKHHEEIVCVEATGLQQPLTRAVTNNLMVTPHITDGYRQPISPPETPPCHYSPIRPYAPDSLAAYVEENSPVELETDLLSEPAKHKQYYMEDKENRDFRSLWDSSCYQLQLLNYRTSNRAVLDGNLHGNAAYRSEKSFREDHNVDNQKGNQLQGVAQPAASLMVPRLEEQFKALTREIPLHNVPRGDLKNTINRNNIASFVQPPRLQYESLVLKGTQPSVIVDQVTRKYFGRSPQMPTATVGGNALPKPHLLGTVRPSPQIGMLRRVLTAEATKQVLGQNGEVSVVTRKYMQMEDVHINGTLRNERSLGKQHAGHTFDKSRRRFLDVDALKRQPKLL</sequence>
<proteinExistence type="predicted"/>
<dbReference type="Proteomes" id="UP000192247">
    <property type="component" value="Unassembled WGS sequence"/>
</dbReference>
<feature type="region of interest" description="Disordered" evidence="1">
    <location>
        <begin position="489"/>
        <end position="510"/>
    </location>
</feature>
<evidence type="ECO:0000313" key="2">
    <source>
        <dbReference type="EMBL" id="OQR80360.1"/>
    </source>
</evidence>
<dbReference type="EMBL" id="MNPL01000077">
    <property type="protein sequence ID" value="OQR80360.1"/>
    <property type="molecule type" value="Genomic_DNA"/>
</dbReference>
<dbReference type="InParanoid" id="A0A1V9Y3R0"/>
<feature type="region of interest" description="Disordered" evidence="1">
    <location>
        <begin position="539"/>
        <end position="562"/>
    </location>
</feature>
<keyword evidence="3" id="KW-1185">Reference proteome</keyword>
<accession>A0A1V9Y3R0</accession>
<comment type="caution">
    <text evidence="2">The sequence shown here is derived from an EMBL/GenBank/DDBJ whole genome shotgun (WGS) entry which is preliminary data.</text>
</comment>
<evidence type="ECO:0000256" key="1">
    <source>
        <dbReference type="SAM" id="MobiDB-lite"/>
    </source>
</evidence>
<dbReference type="AlphaFoldDB" id="A0A1V9Y3R0"/>
<gene>
    <name evidence="2" type="ORF">BIW11_05110</name>
</gene>
<feature type="compositionally biased region" description="Basic and acidic residues" evidence="1">
    <location>
        <begin position="489"/>
        <end position="508"/>
    </location>
</feature>
<feature type="compositionally biased region" description="Basic and acidic residues" evidence="1">
    <location>
        <begin position="546"/>
        <end position="562"/>
    </location>
</feature>
<organism evidence="2 3">
    <name type="scientific">Tropilaelaps mercedesae</name>
    <dbReference type="NCBI Taxonomy" id="418985"/>
    <lineage>
        <taxon>Eukaryota</taxon>
        <taxon>Metazoa</taxon>
        <taxon>Ecdysozoa</taxon>
        <taxon>Arthropoda</taxon>
        <taxon>Chelicerata</taxon>
        <taxon>Arachnida</taxon>
        <taxon>Acari</taxon>
        <taxon>Parasitiformes</taxon>
        <taxon>Mesostigmata</taxon>
        <taxon>Gamasina</taxon>
        <taxon>Dermanyssoidea</taxon>
        <taxon>Laelapidae</taxon>
        <taxon>Tropilaelaps</taxon>
    </lineage>
</organism>